<feature type="domain" description="WDHD1/CFT4 helical bundle" evidence="7">
    <location>
        <begin position="1028"/>
        <end position="1114"/>
    </location>
</feature>
<feature type="region of interest" description="Disordered" evidence="5">
    <location>
        <begin position="31"/>
        <end position="107"/>
    </location>
</feature>
<keyword evidence="3" id="KW-0677">Repeat</keyword>
<gene>
    <name evidence="8" type="ORF">ACHAWU_004793</name>
</gene>
<feature type="compositionally biased region" description="Acidic residues" evidence="5">
    <location>
        <begin position="577"/>
        <end position="596"/>
    </location>
</feature>
<proteinExistence type="predicted"/>
<comment type="subcellular location">
    <subcellularLocation>
        <location evidence="1">Nucleus</location>
    </subcellularLocation>
</comment>
<dbReference type="InterPro" id="IPR022100">
    <property type="entry name" value="WDHD1/CFT4_beta-prop_2nd"/>
</dbReference>
<organism evidence="8 9">
    <name type="scientific">Discostella pseudostelligera</name>
    <dbReference type="NCBI Taxonomy" id="259834"/>
    <lineage>
        <taxon>Eukaryota</taxon>
        <taxon>Sar</taxon>
        <taxon>Stramenopiles</taxon>
        <taxon>Ochrophyta</taxon>
        <taxon>Bacillariophyta</taxon>
        <taxon>Coscinodiscophyceae</taxon>
        <taxon>Thalassiosirophycidae</taxon>
        <taxon>Stephanodiscales</taxon>
        <taxon>Stephanodiscaceae</taxon>
        <taxon>Discostella</taxon>
    </lineage>
</organism>
<evidence type="ECO:0000256" key="2">
    <source>
        <dbReference type="ARBA" id="ARBA00022574"/>
    </source>
</evidence>
<dbReference type="PANTHER" id="PTHR19932:SF10">
    <property type="entry name" value="WD REPEAT AND HMG-BOX DNA-BINDING PROTEIN 1"/>
    <property type="match status" value="1"/>
</dbReference>
<evidence type="ECO:0000256" key="4">
    <source>
        <dbReference type="ARBA" id="ARBA00023242"/>
    </source>
</evidence>
<accession>A0ABD3N4X7</accession>
<feature type="region of interest" description="Disordered" evidence="5">
    <location>
        <begin position="1117"/>
        <end position="1267"/>
    </location>
</feature>
<evidence type="ECO:0000259" key="6">
    <source>
        <dbReference type="Pfam" id="PF12341"/>
    </source>
</evidence>
<comment type="caution">
    <text evidence="8">The sequence shown here is derived from an EMBL/GenBank/DDBJ whole genome shotgun (WGS) entry which is preliminary data.</text>
</comment>
<name>A0ABD3N4X7_9STRA</name>
<dbReference type="SMART" id="SM00320">
    <property type="entry name" value="WD40"/>
    <property type="match status" value="4"/>
</dbReference>
<dbReference type="SUPFAM" id="SSF50978">
    <property type="entry name" value="WD40 repeat-like"/>
    <property type="match status" value="1"/>
</dbReference>
<feature type="compositionally biased region" description="Basic and acidic residues" evidence="5">
    <location>
        <begin position="1197"/>
        <end position="1209"/>
    </location>
</feature>
<dbReference type="InterPro" id="IPR036322">
    <property type="entry name" value="WD40_repeat_dom_sf"/>
</dbReference>
<evidence type="ECO:0000256" key="5">
    <source>
        <dbReference type="SAM" id="MobiDB-lite"/>
    </source>
</evidence>
<keyword evidence="2" id="KW-0853">WD repeat</keyword>
<sequence>MAATTSSKDDSSSSGVGVGVGGVVAVVDGHFNPDEIEDESNPYPRPLFLVPLPPPAPSSRGAAPPNKNDDSLDLLAYGGDNGHLYHIHHQHGSSSSTSSSNSYSSPPRVIRKYDDEIRALAISLDGKRIALGFDDGSTKIYAIDDDDNEDGQQRHPFLPRCTTREGDNDDDDFNNDGGGFLSQAEDGFNNDNSNSSRIVEFDGPRLDASIRQLAFDPRSGGSSDHYYLAIGSESGHSPLVIVDVANESSVMKASYLEEKSGDEHRGSGVRSVAYSIVPNTATSGKNSSCNVLLATLGMDGKLVTWDVSSYSTDPSLLWDVVHADVSAVVPKPDVGNMMGSDAGDGACRIVWDIRTMEDDEDENVAVVYFPGKTDIQYRLVPIAKKSNALTTEECAQYLKGPPKFIMDGEGGGHGDTIVAMAVASSGGVKNDGTNRIVTGGRDGKLFLWNVNLHNGEGTATELRLERRAGTVGIPPITSILWQSLNELHVAFADGTVSIVPINVDQAASKKKKVAERRSEDANQPALDEEDVKESAKQDEFDDSDDDDEMFAEDQAAKDKDAPASGKQRESASRFIDDEAEDGGDDDNENDDNEIQYDDVVKTSKANENNNDSGGDNVNDFDEGDENMFDTHNDNFDDDAAPTANFSTNHRVTMASMIPLQPAFAPSSTPFGEPRRILCWNYVGCVSMRPDDSGEDSNNNLIDISFLETAGLVGGRRPITFTDNVGFIVGTLGEEGALFASDILEDDEDDDDFDDDDFGVGVMSEVARKVAKRSQRKSREKGGGTRGSSVYFHRFETFGRNADKDWVIALPDGERVLGCATGSGWGAVITSRRFLRLFTISGLQGPVLWIPGDPVTVVGRNRFVAVFYHRSVSPMQDGTQLLGYSIFDGLTGAVVVSGEVSALSSGASLSWAGFTDKCALSIMDTDGMLSMLARYPNNNSNSGIGNWMPLLDTVGLKKNMNDSYWPVEVHGGKLICVPLRGRDHPDATRRPVTTALPLRIPLATGLTAKSGPFEEYSIRAIFALNQEKVLDDYLVSQGEANEAEIEEEYVQNCNKVDKVTLKLFATVVQAGKVERGFDLVQRLHSEKAMDLAIQMADRVGHRKLSDRIEEVKLQKYPPIDEYNDEEPFNDSASFDSRRRSERSASFDEAEPEIATRQQRLEYSKRISPDGGRVYTPSQGRSTSQNTSGEEQYFTDEESPPRESLKRKLEQDDAPFAMKRINPFAKKKLESPAKGIMKIASSPSKLSLSRSSTFSAKSRQKQRSGKQIV</sequence>
<keyword evidence="9" id="KW-1185">Reference proteome</keyword>
<evidence type="ECO:0008006" key="10">
    <source>
        <dbReference type="Google" id="ProtNLM"/>
    </source>
</evidence>
<evidence type="ECO:0000256" key="1">
    <source>
        <dbReference type="ARBA" id="ARBA00004123"/>
    </source>
</evidence>
<protein>
    <recommendedName>
        <fullName evidence="10">Minichromosome loss protein Mcl1 middle region domain-containing protein</fullName>
    </recommendedName>
</protein>
<feature type="compositionally biased region" description="Low complexity" evidence="5">
    <location>
        <begin position="1238"/>
        <end position="1255"/>
    </location>
</feature>
<dbReference type="GO" id="GO:0005634">
    <property type="term" value="C:nucleus"/>
    <property type="evidence" value="ECO:0007669"/>
    <property type="project" value="UniProtKB-SubCell"/>
</dbReference>
<feature type="compositionally biased region" description="Basic and acidic residues" evidence="5">
    <location>
        <begin position="1157"/>
        <end position="1166"/>
    </location>
</feature>
<dbReference type="InterPro" id="IPR048591">
    <property type="entry name" value="WDHD1/CFT4_hel"/>
</dbReference>
<dbReference type="InterPro" id="IPR001680">
    <property type="entry name" value="WD40_rpt"/>
</dbReference>
<feature type="compositionally biased region" description="Basic residues" evidence="5">
    <location>
        <begin position="1256"/>
        <end position="1267"/>
    </location>
</feature>
<feature type="compositionally biased region" description="Low complexity" evidence="5">
    <location>
        <begin position="606"/>
        <end position="617"/>
    </location>
</feature>
<keyword evidence="4" id="KW-0539">Nucleus</keyword>
<dbReference type="Proteomes" id="UP001530293">
    <property type="component" value="Unassembled WGS sequence"/>
</dbReference>
<evidence type="ECO:0000256" key="3">
    <source>
        <dbReference type="ARBA" id="ARBA00022737"/>
    </source>
</evidence>
<feature type="domain" description="WDHD1/CFT4 second beta-propeller" evidence="6">
    <location>
        <begin position="662"/>
        <end position="1001"/>
    </location>
</feature>
<feature type="compositionally biased region" description="Basic and acidic residues" evidence="5">
    <location>
        <begin position="554"/>
        <end position="576"/>
    </location>
</feature>
<dbReference type="InterPro" id="IPR015943">
    <property type="entry name" value="WD40/YVTN_repeat-like_dom_sf"/>
</dbReference>
<dbReference type="Pfam" id="PF12341">
    <property type="entry name" value="Mcl1_mid"/>
    <property type="match status" value="1"/>
</dbReference>
<feature type="compositionally biased region" description="Low complexity" evidence="5">
    <location>
        <begin position="93"/>
        <end position="105"/>
    </location>
</feature>
<feature type="region of interest" description="Disordered" evidence="5">
    <location>
        <begin position="507"/>
        <end position="631"/>
    </location>
</feature>
<evidence type="ECO:0000259" key="7">
    <source>
        <dbReference type="Pfam" id="PF20946"/>
    </source>
</evidence>
<reference evidence="8 9" key="1">
    <citation type="submission" date="2024-10" db="EMBL/GenBank/DDBJ databases">
        <title>Updated reference genomes for cyclostephanoid diatoms.</title>
        <authorList>
            <person name="Roberts W.R."/>
            <person name="Alverson A.J."/>
        </authorList>
    </citation>
    <scope>NUCLEOTIDE SEQUENCE [LARGE SCALE GENOMIC DNA]</scope>
    <source>
        <strain evidence="8 9">AJA232-27</strain>
    </source>
</reference>
<dbReference type="Gene3D" id="2.130.10.10">
    <property type="entry name" value="YVTN repeat-like/Quinoprotein amine dehydrogenase"/>
    <property type="match status" value="2"/>
</dbReference>
<evidence type="ECO:0000313" key="9">
    <source>
        <dbReference type="Proteomes" id="UP001530293"/>
    </source>
</evidence>
<feature type="region of interest" description="Disordered" evidence="5">
    <location>
        <begin position="144"/>
        <end position="169"/>
    </location>
</feature>
<dbReference type="AlphaFoldDB" id="A0ABD3N4X7"/>
<dbReference type="EMBL" id="JALLBG020000030">
    <property type="protein sequence ID" value="KAL3771170.1"/>
    <property type="molecule type" value="Genomic_DNA"/>
</dbReference>
<dbReference type="Pfam" id="PF20946">
    <property type="entry name" value="Ctf4_C"/>
    <property type="match status" value="1"/>
</dbReference>
<feature type="compositionally biased region" description="Polar residues" evidence="5">
    <location>
        <begin position="1174"/>
        <end position="1188"/>
    </location>
</feature>
<feature type="compositionally biased region" description="Acidic residues" evidence="5">
    <location>
        <begin position="618"/>
        <end position="627"/>
    </location>
</feature>
<feature type="compositionally biased region" description="Acidic residues" evidence="5">
    <location>
        <begin position="539"/>
        <end position="551"/>
    </location>
</feature>
<dbReference type="PANTHER" id="PTHR19932">
    <property type="entry name" value="WD REPEAT AND HMG-BOX DNA BINDING PROTEIN"/>
    <property type="match status" value="1"/>
</dbReference>
<feature type="compositionally biased region" description="Basic and acidic residues" evidence="5">
    <location>
        <begin position="1134"/>
        <end position="1144"/>
    </location>
</feature>
<evidence type="ECO:0000313" key="8">
    <source>
        <dbReference type="EMBL" id="KAL3771170.1"/>
    </source>
</evidence>